<dbReference type="SUPFAM" id="SSF46689">
    <property type="entry name" value="Homeodomain-like"/>
    <property type="match status" value="1"/>
</dbReference>
<dbReference type="Proteomes" id="UP000037109">
    <property type="component" value="Unassembled WGS sequence"/>
</dbReference>
<organism evidence="5 6">
    <name type="scientific">Sporosarcina globispora</name>
    <name type="common">Bacillus globisporus</name>
    <dbReference type="NCBI Taxonomy" id="1459"/>
    <lineage>
        <taxon>Bacteria</taxon>
        <taxon>Bacillati</taxon>
        <taxon>Bacillota</taxon>
        <taxon>Bacilli</taxon>
        <taxon>Bacillales</taxon>
        <taxon>Caryophanaceae</taxon>
        <taxon>Sporosarcina</taxon>
    </lineage>
</organism>
<dbReference type="SMART" id="SM00342">
    <property type="entry name" value="HTH_ARAC"/>
    <property type="match status" value="1"/>
</dbReference>
<dbReference type="PROSITE" id="PS01124">
    <property type="entry name" value="HTH_ARAC_FAMILY_2"/>
    <property type="match status" value="1"/>
</dbReference>
<evidence type="ECO:0000256" key="2">
    <source>
        <dbReference type="ARBA" id="ARBA00023125"/>
    </source>
</evidence>
<sequence length="273" mass="32166">MINKNVRNTLQTIHYFPFQPGLKSNTDYYIELKPRQDSVQLPIILFYQFKIDHLKDWVPALPDGCIDFIFCCNPKKPSAHIYGSLLQIKQLHFQPGYVHFGVRILPEHAIKFVNYAMPDIIEKKLPLCNIISLEDSIVDRIAEQNLFHKRIELFEEFIKCIKFREIPKIVDYSIKKIYLSKGNFNMKDLVEDTGYSDRYLRMKFAEIIGIPPKLFSQIIRFQKAFFLLTNEHTSFSDVVDEFGYCDQAHLINDFKKFNLFKPAQLKNNTIITK</sequence>
<dbReference type="OrthoDB" id="323290at2"/>
<keyword evidence="1" id="KW-0805">Transcription regulation</keyword>
<name>A0A0M0GIB8_SPOGL</name>
<evidence type="ECO:0000259" key="4">
    <source>
        <dbReference type="PROSITE" id="PS01124"/>
    </source>
</evidence>
<evidence type="ECO:0000313" key="5">
    <source>
        <dbReference type="EMBL" id="KON89670.1"/>
    </source>
</evidence>
<evidence type="ECO:0000256" key="1">
    <source>
        <dbReference type="ARBA" id="ARBA00023015"/>
    </source>
</evidence>
<dbReference type="RefSeq" id="WP_053437036.1">
    <property type="nucleotide sequence ID" value="NZ_LGUF01000007.1"/>
</dbReference>
<dbReference type="PATRIC" id="fig|1459.3.peg.5402"/>
<dbReference type="InterPro" id="IPR018060">
    <property type="entry name" value="HTH_AraC"/>
</dbReference>
<dbReference type="STRING" id="1459.AF332_24510"/>
<dbReference type="EMBL" id="LGUF01000007">
    <property type="protein sequence ID" value="KON89670.1"/>
    <property type="molecule type" value="Genomic_DNA"/>
</dbReference>
<proteinExistence type="predicted"/>
<dbReference type="AlphaFoldDB" id="A0A0M0GIB8"/>
<keyword evidence="3" id="KW-0804">Transcription</keyword>
<dbReference type="Gene3D" id="1.10.10.60">
    <property type="entry name" value="Homeodomain-like"/>
    <property type="match status" value="1"/>
</dbReference>
<reference evidence="6" key="1">
    <citation type="submission" date="2015-07" db="EMBL/GenBank/DDBJ databases">
        <title>Fjat-10036 dsm4.</title>
        <authorList>
            <person name="Liu B."/>
            <person name="Wang J."/>
            <person name="Zhu Y."/>
            <person name="Liu G."/>
            <person name="Chen Q."/>
            <person name="Chen Z."/>
            <person name="Lan J."/>
            <person name="Che J."/>
            <person name="Ge C."/>
            <person name="Shi H."/>
            <person name="Pan Z."/>
            <person name="Liu X."/>
        </authorList>
    </citation>
    <scope>NUCLEOTIDE SEQUENCE [LARGE SCALE GENOMIC DNA]</scope>
    <source>
        <strain evidence="6">DSM 4</strain>
    </source>
</reference>
<dbReference type="PANTHER" id="PTHR43280">
    <property type="entry name" value="ARAC-FAMILY TRANSCRIPTIONAL REGULATOR"/>
    <property type="match status" value="1"/>
</dbReference>
<keyword evidence="2" id="KW-0238">DNA-binding</keyword>
<dbReference type="PANTHER" id="PTHR43280:SF2">
    <property type="entry name" value="HTH-TYPE TRANSCRIPTIONAL REGULATOR EXSA"/>
    <property type="match status" value="1"/>
</dbReference>
<dbReference type="InterPro" id="IPR009057">
    <property type="entry name" value="Homeodomain-like_sf"/>
</dbReference>
<keyword evidence="6" id="KW-1185">Reference proteome</keyword>
<accession>A0A0M0GIB8</accession>
<protein>
    <recommendedName>
        <fullName evidence="4">HTH araC/xylS-type domain-containing protein</fullName>
    </recommendedName>
</protein>
<dbReference type="GO" id="GO:0003700">
    <property type="term" value="F:DNA-binding transcription factor activity"/>
    <property type="evidence" value="ECO:0007669"/>
    <property type="project" value="InterPro"/>
</dbReference>
<gene>
    <name evidence="5" type="ORF">AF332_24510</name>
</gene>
<dbReference type="Pfam" id="PF12833">
    <property type="entry name" value="HTH_18"/>
    <property type="match status" value="1"/>
</dbReference>
<dbReference type="GO" id="GO:0043565">
    <property type="term" value="F:sequence-specific DNA binding"/>
    <property type="evidence" value="ECO:0007669"/>
    <property type="project" value="InterPro"/>
</dbReference>
<evidence type="ECO:0000256" key="3">
    <source>
        <dbReference type="ARBA" id="ARBA00023163"/>
    </source>
</evidence>
<feature type="domain" description="HTH araC/xylS-type" evidence="4">
    <location>
        <begin position="164"/>
        <end position="268"/>
    </location>
</feature>
<comment type="caution">
    <text evidence="5">The sequence shown here is derived from an EMBL/GenBank/DDBJ whole genome shotgun (WGS) entry which is preliminary data.</text>
</comment>
<evidence type="ECO:0000313" key="6">
    <source>
        <dbReference type="Proteomes" id="UP000037109"/>
    </source>
</evidence>